<dbReference type="GO" id="GO:0005524">
    <property type="term" value="F:ATP binding"/>
    <property type="evidence" value="ECO:0007669"/>
    <property type="project" value="UniProtKB-KW"/>
</dbReference>
<evidence type="ECO:0000313" key="6">
    <source>
        <dbReference type="Proteomes" id="UP000288259"/>
    </source>
</evidence>
<dbReference type="Proteomes" id="UP000288259">
    <property type="component" value="Unassembled WGS sequence"/>
</dbReference>
<protein>
    <recommendedName>
        <fullName evidence="4">Bacterial type II secretion system protein E domain-containing protein</fullName>
    </recommendedName>
</protein>
<name>A0A432YM21_9GAMM</name>
<gene>
    <name evidence="5" type="ORF">CWI71_06175</name>
</gene>
<dbReference type="PANTHER" id="PTHR30258:SF2">
    <property type="entry name" value="COMG OPERON PROTEIN 1"/>
    <property type="match status" value="1"/>
</dbReference>
<dbReference type="InterPro" id="IPR027417">
    <property type="entry name" value="P-loop_NTPase"/>
</dbReference>
<dbReference type="EMBL" id="PIPY01000005">
    <property type="protein sequence ID" value="RUO61938.1"/>
    <property type="molecule type" value="Genomic_DNA"/>
</dbReference>
<dbReference type="GO" id="GO:0005886">
    <property type="term" value="C:plasma membrane"/>
    <property type="evidence" value="ECO:0007669"/>
    <property type="project" value="TreeGrafter"/>
</dbReference>
<keyword evidence="6" id="KW-1185">Reference proteome</keyword>
<evidence type="ECO:0000259" key="4">
    <source>
        <dbReference type="Pfam" id="PF00437"/>
    </source>
</evidence>
<evidence type="ECO:0000256" key="3">
    <source>
        <dbReference type="ARBA" id="ARBA00022840"/>
    </source>
</evidence>
<dbReference type="Pfam" id="PF00437">
    <property type="entry name" value="T2SSE"/>
    <property type="match status" value="1"/>
</dbReference>
<dbReference type="OrthoDB" id="5790493at2"/>
<keyword evidence="2" id="KW-0547">Nucleotide-binding</keyword>
<accession>A0A432YM21</accession>
<organism evidence="5 6">
    <name type="scientific">Pseudidiomarina insulisalsae</name>
    <dbReference type="NCBI Taxonomy" id="575789"/>
    <lineage>
        <taxon>Bacteria</taxon>
        <taxon>Pseudomonadati</taxon>
        <taxon>Pseudomonadota</taxon>
        <taxon>Gammaproteobacteria</taxon>
        <taxon>Alteromonadales</taxon>
        <taxon>Idiomarinaceae</taxon>
        <taxon>Pseudidiomarina</taxon>
    </lineage>
</organism>
<dbReference type="Gene3D" id="3.40.50.300">
    <property type="entry name" value="P-loop containing nucleotide triphosphate hydrolases"/>
    <property type="match status" value="1"/>
</dbReference>
<comment type="similarity">
    <text evidence="1">Belongs to the GSP E family.</text>
</comment>
<dbReference type="RefSeq" id="WP_126754398.1">
    <property type="nucleotide sequence ID" value="NZ_PIPY01000005.1"/>
</dbReference>
<feature type="domain" description="Bacterial type II secretion system protein E" evidence="4">
    <location>
        <begin position="114"/>
        <end position="454"/>
    </location>
</feature>
<dbReference type="Gene3D" id="3.30.450.90">
    <property type="match status" value="1"/>
</dbReference>
<dbReference type="AlphaFoldDB" id="A0A432YM21"/>
<sequence>MRYMTATEWQAAVADEQFLGECVALTEATPEAEAAVVVTTEGYLIASRAAWRLNSLALLNLQEELQARNQFRRYLLAEARDIRSFLHDAEAAQQQHRQQQQAQQFDRTRAQLALEDLVSQALLLQASDIHLAFDAQRATLAFRVHGRMVGHIERPRETLAAAIAAALNTSSDDFHELFDEQRLSSASINVTVMHENEPQRLRLRVQKSPTRNGFAVTMRVQLERQHILRFDELGVASELIAQLNLLLEQPRGLLIVAGPTGQGKTTSLAALNLIIPPDHKIISLEDPIEIIQPHIEQKPVIAEHAELNFANMVKVALREDPDVISISEIRDGKTAQAAYTAALTGHLVTATLHAHDTFGVIQRLNDLGLSNEMLAQPGVLRGLLAQRLIKQPCNHCRGDVAAHCGFCHGSGVAKRKFVGEFLLADARLRQALRDGRLDEHRQHLIEQGWQPLEQQLKETVPCS</sequence>
<evidence type="ECO:0000256" key="1">
    <source>
        <dbReference type="ARBA" id="ARBA00006611"/>
    </source>
</evidence>
<evidence type="ECO:0000256" key="2">
    <source>
        <dbReference type="ARBA" id="ARBA00022741"/>
    </source>
</evidence>
<dbReference type="InterPro" id="IPR001482">
    <property type="entry name" value="T2SS/T4SS_dom"/>
</dbReference>
<comment type="caution">
    <text evidence="5">The sequence shown here is derived from an EMBL/GenBank/DDBJ whole genome shotgun (WGS) entry which is preliminary data.</text>
</comment>
<dbReference type="CDD" id="cd01129">
    <property type="entry name" value="PulE-GspE-like"/>
    <property type="match status" value="1"/>
</dbReference>
<dbReference type="GO" id="GO:0016887">
    <property type="term" value="F:ATP hydrolysis activity"/>
    <property type="evidence" value="ECO:0007669"/>
    <property type="project" value="TreeGrafter"/>
</dbReference>
<reference evidence="6" key="1">
    <citation type="journal article" date="2018" name="Front. Microbiol.">
        <title>Genome-Based Analysis Reveals the Taxonomy and Diversity of the Family Idiomarinaceae.</title>
        <authorList>
            <person name="Liu Y."/>
            <person name="Lai Q."/>
            <person name="Shao Z."/>
        </authorList>
    </citation>
    <scope>NUCLEOTIDE SEQUENCE [LARGE SCALE GENOMIC DNA]</scope>
    <source>
        <strain evidence="6">CVS-6</strain>
    </source>
</reference>
<dbReference type="PANTHER" id="PTHR30258">
    <property type="entry name" value="TYPE II SECRETION SYSTEM PROTEIN GSPE-RELATED"/>
    <property type="match status" value="1"/>
</dbReference>
<evidence type="ECO:0000313" key="5">
    <source>
        <dbReference type="EMBL" id="RUO61938.1"/>
    </source>
</evidence>
<proteinExistence type="inferred from homology"/>
<dbReference type="SUPFAM" id="SSF52540">
    <property type="entry name" value="P-loop containing nucleoside triphosphate hydrolases"/>
    <property type="match status" value="1"/>
</dbReference>
<keyword evidence="3" id="KW-0067">ATP-binding</keyword>